<sequence length="197" mass="22322">MAWDTEGTKRKIKDAATAEFTRRGPAGTTIERIAKRAGVNKERVYNYFGSKDRLFSAVLRDELTRVAEAVPPAFDAGEDVGDYAGRLYDYHRQRPELIRLLCWEALTFDDEVPEEELRREHYQRKIAGVRSGQDSGALTRDVDPGALMLMIMSLTGWWSTVPQVARMLCGPLDDEEAHERQRAVIVDAARRLAAPRD</sequence>
<feature type="domain" description="HTH tetR-type" evidence="3">
    <location>
        <begin position="6"/>
        <end position="66"/>
    </location>
</feature>
<protein>
    <submittedName>
        <fullName evidence="4">TetR family transcriptional regulator</fullName>
    </submittedName>
</protein>
<dbReference type="SUPFAM" id="SSF46689">
    <property type="entry name" value="Homeodomain-like"/>
    <property type="match status" value="1"/>
</dbReference>
<dbReference type="InterPro" id="IPR050109">
    <property type="entry name" value="HTH-type_TetR-like_transc_reg"/>
</dbReference>
<dbReference type="OrthoDB" id="4726108at2"/>
<evidence type="ECO:0000259" key="3">
    <source>
        <dbReference type="PROSITE" id="PS50977"/>
    </source>
</evidence>
<dbReference type="PANTHER" id="PTHR30328">
    <property type="entry name" value="TRANSCRIPTIONAL REPRESSOR"/>
    <property type="match status" value="1"/>
</dbReference>
<reference evidence="4 5" key="1">
    <citation type="submission" date="2016-12" db="EMBL/GenBank/DDBJ databases">
        <title>Genomic Comparison of strains in the 'Actinomyces naeslundii' Group.</title>
        <authorList>
            <person name="Mughal S.R."/>
            <person name="Do T."/>
            <person name="Gilbert S.C."/>
            <person name="Witherden E.A."/>
            <person name="Didelot X."/>
            <person name="Beighton D."/>
        </authorList>
    </citation>
    <scope>NUCLEOTIDE SEQUENCE [LARGE SCALE GENOMIC DNA]</scope>
    <source>
        <strain evidence="4 5">CCUG 33920</strain>
    </source>
</reference>
<dbReference type="SUPFAM" id="SSF48498">
    <property type="entry name" value="Tetracyclin repressor-like, C-terminal domain"/>
    <property type="match status" value="1"/>
</dbReference>
<proteinExistence type="predicted"/>
<dbReference type="PROSITE" id="PS50977">
    <property type="entry name" value="HTH_TETR_2"/>
    <property type="match status" value="1"/>
</dbReference>
<dbReference type="EMBL" id="MSKJ01000027">
    <property type="protein sequence ID" value="OLO43382.1"/>
    <property type="molecule type" value="Genomic_DNA"/>
</dbReference>
<accession>A0A1Q8V5F1</accession>
<dbReference type="RefSeq" id="WP_075377428.1">
    <property type="nucleotide sequence ID" value="NZ_MSKJ01000027.1"/>
</dbReference>
<gene>
    <name evidence="4" type="ORF">BKH29_10880</name>
</gene>
<dbReference type="GO" id="GO:0003677">
    <property type="term" value="F:DNA binding"/>
    <property type="evidence" value="ECO:0007669"/>
    <property type="project" value="UniProtKB-UniRule"/>
</dbReference>
<dbReference type="Pfam" id="PF00440">
    <property type="entry name" value="TetR_N"/>
    <property type="match status" value="1"/>
</dbReference>
<evidence type="ECO:0000256" key="1">
    <source>
        <dbReference type="ARBA" id="ARBA00023125"/>
    </source>
</evidence>
<dbReference type="InterPro" id="IPR036271">
    <property type="entry name" value="Tet_transcr_reg_TetR-rel_C_sf"/>
</dbReference>
<feature type="DNA-binding region" description="H-T-H motif" evidence="2">
    <location>
        <begin position="29"/>
        <end position="48"/>
    </location>
</feature>
<evidence type="ECO:0000313" key="4">
    <source>
        <dbReference type="EMBL" id="OLO43382.1"/>
    </source>
</evidence>
<dbReference type="InterPro" id="IPR001647">
    <property type="entry name" value="HTH_TetR"/>
</dbReference>
<keyword evidence="1 2" id="KW-0238">DNA-binding</keyword>
<dbReference type="GO" id="GO:0006355">
    <property type="term" value="P:regulation of DNA-templated transcription"/>
    <property type="evidence" value="ECO:0007669"/>
    <property type="project" value="UniProtKB-ARBA"/>
</dbReference>
<evidence type="ECO:0000313" key="5">
    <source>
        <dbReference type="Proteomes" id="UP000186857"/>
    </source>
</evidence>
<dbReference type="InterPro" id="IPR009057">
    <property type="entry name" value="Homeodomain-like_sf"/>
</dbReference>
<organism evidence="4 5">
    <name type="scientific">Actinomyces oris</name>
    <dbReference type="NCBI Taxonomy" id="544580"/>
    <lineage>
        <taxon>Bacteria</taxon>
        <taxon>Bacillati</taxon>
        <taxon>Actinomycetota</taxon>
        <taxon>Actinomycetes</taxon>
        <taxon>Actinomycetales</taxon>
        <taxon>Actinomycetaceae</taxon>
        <taxon>Actinomyces</taxon>
    </lineage>
</organism>
<dbReference type="Pfam" id="PF17926">
    <property type="entry name" value="TetR_C_21"/>
    <property type="match status" value="1"/>
</dbReference>
<name>A0A1Q8V5F1_9ACTO</name>
<dbReference type="AlphaFoldDB" id="A0A1Q8V5F1"/>
<dbReference type="PANTHER" id="PTHR30328:SF54">
    <property type="entry name" value="HTH-TYPE TRANSCRIPTIONAL REPRESSOR SCO4008"/>
    <property type="match status" value="1"/>
</dbReference>
<evidence type="ECO:0000256" key="2">
    <source>
        <dbReference type="PROSITE-ProRule" id="PRU00335"/>
    </source>
</evidence>
<dbReference type="Gene3D" id="1.10.357.10">
    <property type="entry name" value="Tetracycline Repressor, domain 2"/>
    <property type="match status" value="1"/>
</dbReference>
<dbReference type="PRINTS" id="PR00455">
    <property type="entry name" value="HTHTETR"/>
</dbReference>
<dbReference type="InterPro" id="IPR041467">
    <property type="entry name" value="Sco4008_C"/>
</dbReference>
<dbReference type="Proteomes" id="UP000186857">
    <property type="component" value="Unassembled WGS sequence"/>
</dbReference>
<comment type="caution">
    <text evidence="4">The sequence shown here is derived from an EMBL/GenBank/DDBJ whole genome shotgun (WGS) entry which is preliminary data.</text>
</comment>